<name>A0AAJ6NUS5_9CYAN</name>
<dbReference type="AlphaFoldDB" id="A0AAJ6NUS5"/>
<keyword evidence="2" id="KW-1185">Reference proteome</keyword>
<evidence type="ECO:0000313" key="1">
    <source>
        <dbReference type="EMBL" id="WGV26886.1"/>
    </source>
</evidence>
<accession>A0AAJ6NUS5</accession>
<dbReference type="RefSeq" id="WP_281484130.1">
    <property type="nucleotide sequence ID" value="NZ_CP124543.1"/>
</dbReference>
<proteinExistence type="predicted"/>
<reference evidence="1 2" key="1">
    <citation type="journal article" date="2023" name="Limnol Oceanogr Lett">
        <title>Environmental adaptations by the intertidal Antarctic cyanobacterium Halotia branconii CENA392 as revealed using long-read genome sequencing.</title>
        <authorList>
            <person name="Dextro R.B."/>
            <person name="Delbaje E."/>
            <person name="Freitas P.N.N."/>
            <person name="Geraldes V."/>
            <person name="Pinto E."/>
            <person name="Long P.F."/>
            <person name="Fiore M.F."/>
        </authorList>
    </citation>
    <scope>NUCLEOTIDE SEQUENCE [LARGE SCALE GENOMIC DNA]</scope>
    <source>
        <strain evidence="1 2">CENA392</strain>
    </source>
</reference>
<gene>
    <name evidence="1" type="ORF">QI031_05130</name>
</gene>
<dbReference type="KEGG" id="hbq:QI031_05130"/>
<dbReference type="Proteomes" id="UP001223520">
    <property type="component" value="Chromosome"/>
</dbReference>
<sequence>MTPSNYELRKACGIAALRAQAVVTQERHYELVIILSLQIT</sequence>
<protein>
    <submittedName>
        <fullName evidence="1">Uncharacterized protein</fullName>
    </submittedName>
</protein>
<organism evidence="1 2">
    <name type="scientific">Halotia branconii CENA392</name>
    <dbReference type="NCBI Taxonomy" id="1539056"/>
    <lineage>
        <taxon>Bacteria</taxon>
        <taxon>Bacillati</taxon>
        <taxon>Cyanobacteriota</taxon>
        <taxon>Cyanophyceae</taxon>
        <taxon>Nostocales</taxon>
        <taxon>Nodulariaceae</taxon>
        <taxon>Halotia</taxon>
    </lineage>
</organism>
<evidence type="ECO:0000313" key="2">
    <source>
        <dbReference type="Proteomes" id="UP001223520"/>
    </source>
</evidence>
<dbReference type="EMBL" id="CP124543">
    <property type="protein sequence ID" value="WGV26886.1"/>
    <property type="molecule type" value="Genomic_DNA"/>
</dbReference>